<evidence type="ECO:0000313" key="2">
    <source>
        <dbReference type="Proteomes" id="UP000030185"/>
    </source>
</evidence>
<keyword evidence="2" id="KW-1185">Reference proteome</keyword>
<dbReference type="Proteomes" id="UP000030185">
    <property type="component" value="Unassembled WGS sequence"/>
</dbReference>
<comment type="caution">
    <text evidence="1">The sequence shown here is derived from an EMBL/GenBank/DDBJ whole genome shotgun (WGS) entry which is preliminary data.</text>
</comment>
<dbReference type="EMBL" id="BBLT01000007">
    <property type="protein sequence ID" value="GAL86375.1"/>
    <property type="molecule type" value="Genomic_DNA"/>
</dbReference>
<protein>
    <submittedName>
        <fullName evidence="1">Uncharacterized protein</fullName>
    </submittedName>
</protein>
<gene>
    <name evidence="1" type="ORF">MYP_3604</name>
</gene>
<proteinExistence type="predicted"/>
<sequence>MRIIKLTFLFLLYCLSAFSQKKSLIGDWYFINRNGIIQTSITKDSIISRQLFFDLYPKDLPADKYKYEKIAYKKKRVYVISKSKKGNELVHASTLLNFVPGKSFHMAWNGNDTAMKGNKSLIRTLEKDTALKFGYAFFSKSEIERIQKLKEVETMSKHEFAEYCRIFVNLHNRTISEFDKYDHGYAGITYIFQITAQSLLLAGYNPIESEGKLEKIYIKYASDPELKEILNSLRMQ</sequence>
<organism evidence="1 2">
    <name type="scientific">Sporocytophaga myxococcoides</name>
    <dbReference type="NCBI Taxonomy" id="153721"/>
    <lineage>
        <taxon>Bacteria</taxon>
        <taxon>Pseudomonadati</taxon>
        <taxon>Bacteroidota</taxon>
        <taxon>Cytophagia</taxon>
        <taxon>Cytophagales</taxon>
        <taxon>Cytophagaceae</taxon>
        <taxon>Sporocytophaga</taxon>
    </lineage>
</organism>
<dbReference type="AlphaFoldDB" id="A0A098LHF6"/>
<name>A0A098LHF6_9BACT</name>
<reference evidence="1 2" key="1">
    <citation type="submission" date="2014-09" db="EMBL/GenBank/DDBJ databases">
        <title>Sporocytophaga myxococcoides PG-01 genome sequencing.</title>
        <authorList>
            <person name="Liu L."/>
            <person name="Gao P.J."/>
            <person name="Chen G.J."/>
            <person name="Wang L.S."/>
        </authorList>
    </citation>
    <scope>NUCLEOTIDE SEQUENCE [LARGE SCALE GENOMIC DNA]</scope>
    <source>
        <strain evidence="1 2">PG-01</strain>
    </source>
</reference>
<accession>A0A098LHF6</accession>
<dbReference type="OrthoDB" id="9894224at2"/>
<evidence type="ECO:0000313" key="1">
    <source>
        <dbReference type="EMBL" id="GAL86375.1"/>
    </source>
</evidence>
<dbReference type="RefSeq" id="WP_045466104.1">
    <property type="nucleotide sequence ID" value="NZ_BBLT01000007.1"/>
</dbReference>